<gene>
    <name evidence="3" type="ORF">P280DRAFT_531672</name>
</gene>
<organism evidence="3 4">
    <name type="scientific">Massarina eburnea CBS 473.64</name>
    <dbReference type="NCBI Taxonomy" id="1395130"/>
    <lineage>
        <taxon>Eukaryota</taxon>
        <taxon>Fungi</taxon>
        <taxon>Dikarya</taxon>
        <taxon>Ascomycota</taxon>
        <taxon>Pezizomycotina</taxon>
        <taxon>Dothideomycetes</taxon>
        <taxon>Pleosporomycetidae</taxon>
        <taxon>Pleosporales</taxon>
        <taxon>Massarineae</taxon>
        <taxon>Massarinaceae</taxon>
        <taxon>Massarina</taxon>
    </lineage>
</organism>
<keyword evidence="2" id="KW-0472">Membrane</keyword>
<dbReference type="Proteomes" id="UP000799753">
    <property type="component" value="Unassembled WGS sequence"/>
</dbReference>
<feature type="transmembrane region" description="Helical" evidence="2">
    <location>
        <begin position="36"/>
        <end position="56"/>
    </location>
</feature>
<keyword evidence="2" id="KW-0812">Transmembrane</keyword>
<feature type="transmembrane region" description="Helical" evidence="2">
    <location>
        <begin position="542"/>
        <end position="569"/>
    </location>
</feature>
<evidence type="ECO:0000256" key="2">
    <source>
        <dbReference type="SAM" id="Phobius"/>
    </source>
</evidence>
<sequence>MSEVDNAFVKRGHWINWSDGPVLGRTITTDSNTGNIIIVLLTVLITAAAAQLWSLWTFIYHQLRATGVPSDGLFWQQQVLLRTFPTPTSLIADSFKLWWTWRRISQRVLLRSLLPVLMALLFAVGSVASSIFSTYVISTTRMEILVQSPHCGRASVTGKNGASALQYNFGSILSSYARDCYSDKDYVLSRCQNTFIKPNVSFSIETTDCPWDTSMCPIQNGLPITLDSGLLGESQFGFNVEQSNRVHFRKKTVCNVLPYKNYLTVSNGTKFKVGMARATLLDERFWLYYFGYMKKEGSQELSPIRFFASQLSSNITNSYATNGITMYATDRYPTLESGIMVPIEEMNRTDADVSVNVIWLNSVRYMAPNSDPLFSANSEFNITVITAKEPYMTYASDNVMGAIGCTEQDFCTSLSGLPGKSTNFTPEASETQALILQLIRDAAEAVSISYGASSALPLVASDSLYQGISDQLLDGQWKKEVVAWESLAWTGIQIWLSNYAVGLFVHDPELENSTIAPSTNAEKGLCGAMKMKKAGGFANINVFGLSFIITFTVTISILEVSILRFLIFLSKFRRALSPRIEHWINDGVFQLQRRVFYFNGQGSWTRMEKEIPATKAAELLTALPIVEPRSSLSRMSTLQSQSPRLDISLSIPASVSSITCTSSPLVSPITPSRDEAPVEGRNVLPQPVRPTPPDDVHMSSSSHRYTPLGSISTTSTPIRTPTPTG</sequence>
<evidence type="ECO:0000313" key="3">
    <source>
        <dbReference type="EMBL" id="KAF2645509.1"/>
    </source>
</evidence>
<keyword evidence="4" id="KW-1185">Reference proteome</keyword>
<dbReference type="AlphaFoldDB" id="A0A6A6SCK8"/>
<proteinExistence type="predicted"/>
<evidence type="ECO:0000256" key="1">
    <source>
        <dbReference type="SAM" id="MobiDB-lite"/>
    </source>
</evidence>
<feature type="region of interest" description="Disordered" evidence="1">
    <location>
        <begin position="659"/>
        <end position="725"/>
    </location>
</feature>
<protein>
    <submittedName>
        <fullName evidence="3">Uncharacterized protein</fullName>
    </submittedName>
</protein>
<feature type="compositionally biased region" description="Low complexity" evidence="1">
    <location>
        <begin position="710"/>
        <end position="725"/>
    </location>
</feature>
<reference evidence="3" key="1">
    <citation type="journal article" date="2020" name="Stud. Mycol.">
        <title>101 Dothideomycetes genomes: a test case for predicting lifestyles and emergence of pathogens.</title>
        <authorList>
            <person name="Haridas S."/>
            <person name="Albert R."/>
            <person name="Binder M."/>
            <person name="Bloem J."/>
            <person name="Labutti K."/>
            <person name="Salamov A."/>
            <person name="Andreopoulos B."/>
            <person name="Baker S."/>
            <person name="Barry K."/>
            <person name="Bills G."/>
            <person name="Bluhm B."/>
            <person name="Cannon C."/>
            <person name="Castanera R."/>
            <person name="Culley D."/>
            <person name="Daum C."/>
            <person name="Ezra D."/>
            <person name="Gonzalez J."/>
            <person name="Henrissat B."/>
            <person name="Kuo A."/>
            <person name="Liang C."/>
            <person name="Lipzen A."/>
            <person name="Lutzoni F."/>
            <person name="Magnuson J."/>
            <person name="Mondo S."/>
            <person name="Nolan M."/>
            <person name="Ohm R."/>
            <person name="Pangilinan J."/>
            <person name="Park H.-J."/>
            <person name="Ramirez L."/>
            <person name="Alfaro M."/>
            <person name="Sun H."/>
            <person name="Tritt A."/>
            <person name="Yoshinaga Y."/>
            <person name="Zwiers L.-H."/>
            <person name="Turgeon B."/>
            <person name="Goodwin S."/>
            <person name="Spatafora J."/>
            <person name="Crous P."/>
            <person name="Grigoriev I."/>
        </authorList>
    </citation>
    <scope>NUCLEOTIDE SEQUENCE</scope>
    <source>
        <strain evidence="3">CBS 473.64</strain>
    </source>
</reference>
<dbReference type="EMBL" id="MU006777">
    <property type="protein sequence ID" value="KAF2645509.1"/>
    <property type="molecule type" value="Genomic_DNA"/>
</dbReference>
<feature type="transmembrane region" description="Helical" evidence="2">
    <location>
        <begin position="112"/>
        <end position="137"/>
    </location>
</feature>
<keyword evidence="2" id="KW-1133">Transmembrane helix</keyword>
<evidence type="ECO:0000313" key="4">
    <source>
        <dbReference type="Proteomes" id="UP000799753"/>
    </source>
</evidence>
<dbReference type="OrthoDB" id="3540210at2759"/>
<name>A0A6A6SCK8_9PLEO</name>
<accession>A0A6A6SCK8</accession>